<dbReference type="GO" id="GO:0035312">
    <property type="term" value="F:5'-3' DNA exonuclease activity"/>
    <property type="evidence" value="ECO:0007669"/>
    <property type="project" value="TreeGrafter"/>
</dbReference>
<dbReference type="Gene3D" id="1.10.150.650">
    <property type="match status" value="1"/>
</dbReference>
<dbReference type="Proteomes" id="UP000095765">
    <property type="component" value="Unassembled WGS sequence"/>
</dbReference>
<evidence type="ECO:0000313" key="2">
    <source>
        <dbReference type="EMBL" id="CUP66232.1"/>
    </source>
</evidence>
<protein>
    <submittedName>
        <fullName evidence="2">Histidinol phosphatase and related hydrolases of the PHP family</fullName>
    </submittedName>
</protein>
<reference evidence="2 3" key="1">
    <citation type="submission" date="2015-09" db="EMBL/GenBank/DDBJ databases">
        <authorList>
            <consortium name="Pathogen Informatics"/>
        </authorList>
    </citation>
    <scope>NUCLEOTIDE SEQUENCE [LARGE SCALE GENOMIC DNA]</scope>
    <source>
        <strain evidence="2 3">2789STDY5834939</strain>
    </source>
</reference>
<dbReference type="InterPro" id="IPR004013">
    <property type="entry name" value="PHP_dom"/>
</dbReference>
<dbReference type="EMBL" id="CZBE01000009">
    <property type="protein sequence ID" value="CUP66232.1"/>
    <property type="molecule type" value="Genomic_DNA"/>
</dbReference>
<dbReference type="CDD" id="cd07438">
    <property type="entry name" value="PHP_HisPPase_AMP"/>
    <property type="match status" value="1"/>
</dbReference>
<keyword evidence="2" id="KW-0378">Hydrolase</keyword>
<dbReference type="InterPro" id="IPR003141">
    <property type="entry name" value="Pol/His_phosphatase_N"/>
</dbReference>
<dbReference type="SMART" id="SM00481">
    <property type="entry name" value="POLIIIAc"/>
    <property type="match status" value="1"/>
</dbReference>
<organism evidence="2 3">
    <name type="scientific">Anaerotruncus colihominis</name>
    <dbReference type="NCBI Taxonomy" id="169435"/>
    <lineage>
        <taxon>Bacteria</taxon>
        <taxon>Bacillati</taxon>
        <taxon>Bacillota</taxon>
        <taxon>Clostridia</taxon>
        <taxon>Eubacteriales</taxon>
        <taxon>Oscillospiraceae</taxon>
        <taxon>Anaerotruncus</taxon>
    </lineage>
</organism>
<dbReference type="Pfam" id="PF02811">
    <property type="entry name" value="PHP"/>
    <property type="match status" value="1"/>
</dbReference>
<gene>
    <name evidence="2" type="ORF">ERS852551_01511</name>
</gene>
<dbReference type="PANTHER" id="PTHR42924:SF3">
    <property type="entry name" value="POLYMERASE_HISTIDINOL PHOSPHATASE N-TERMINAL DOMAIN-CONTAINING PROTEIN"/>
    <property type="match status" value="1"/>
</dbReference>
<dbReference type="InterPro" id="IPR052018">
    <property type="entry name" value="PHP_domain"/>
</dbReference>
<dbReference type="PANTHER" id="PTHR42924">
    <property type="entry name" value="EXONUCLEASE"/>
    <property type="match status" value="1"/>
</dbReference>
<evidence type="ECO:0000313" key="3">
    <source>
        <dbReference type="Proteomes" id="UP000095765"/>
    </source>
</evidence>
<dbReference type="InterPro" id="IPR016195">
    <property type="entry name" value="Pol/histidinol_Pase-like"/>
</dbReference>
<proteinExistence type="predicted"/>
<evidence type="ECO:0000259" key="1">
    <source>
        <dbReference type="SMART" id="SM00481"/>
    </source>
</evidence>
<dbReference type="AlphaFoldDB" id="A0A174PYW7"/>
<dbReference type="RefSeq" id="WP_368179104.1">
    <property type="nucleotide sequence ID" value="NZ_DBGEJG010000019.1"/>
</dbReference>
<dbReference type="SUPFAM" id="SSF89550">
    <property type="entry name" value="PHP domain-like"/>
    <property type="match status" value="1"/>
</dbReference>
<sequence length="285" mass="31476">MSGCIRMGGKSMVDLHLHTTASDGQYPPEQVVRMAHERGVTFLAITDHDSVNGVEKARTAAAALGVGFVSGIEISTKGNRELHMLGYKIDSNNKELCDMCATFQRDRDERKYRILDYLREKGMPLSLEEVEMQAGGGLIARPHFARAMVKAGYVRDVRAAFDLYLGTPEFDRIERPKISPEHGIALIHRAGGVAVLAHPIQLKLEDDALDRFVGTLAEQGLDGLECYYSTHSPERRSYYLTLAEKYRLLITGGTDFHGEAVKPDIEIGTGINGSVAFDESMNPFS</sequence>
<accession>A0A174PYW7</accession>
<dbReference type="Gene3D" id="3.20.20.140">
    <property type="entry name" value="Metal-dependent hydrolases"/>
    <property type="match status" value="1"/>
</dbReference>
<dbReference type="GO" id="GO:0004534">
    <property type="term" value="F:5'-3' RNA exonuclease activity"/>
    <property type="evidence" value="ECO:0007669"/>
    <property type="project" value="TreeGrafter"/>
</dbReference>
<feature type="domain" description="Polymerase/histidinol phosphatase N-terminal" evidence="1">
    <location>
        <begin position="13"/>
        <end position="78"/>
    </location>
</feature>
<name>A0A174PYW7_9FIRM</name>